<comment type="similarity">
    <text evidence="1">Belongs to the peptidase C40 family.</text>
</comment>
<feature type="compositionally biased region" description="Low complexity" evidence="5">
    <location>
        <begin position="312"/>
        <end position="338"/>
    </location>
</feature>
<dbReference type="AlphaFoldDB" id="A0A415EPV2"/>
<dbReference type="InterPro" id="IPR003646">
    <property type="entry name" value="SH3-like_bac-type"/>
</dbReference>
<evidence type="ECO:0000256" key="5">
    <source>
        <dbReference type="SAM" id="MobiDB-lite"/>
    </source>
</evidence>
<keyword evidence="2" id="KW-0645">Protease</keyword>
<evidence type="ECO:0000256" key="1">
    <source>
        <dbReference type="ARBA" id="ARBA00007074"/>
    </source>
</evidence>
<dbReference type="PROSITE" id="PS51781">
    <property type="entry name" value="SH3B"/>
    <property type="match status" value="1"/>
</dbReference>
<dbReference type="InterPro" id="IPR051794">
    <property type="entry name" value="PG_Endopeptidase_C40"/>
</dbReference>
<feature type="signal peptide" evidence="6">
    <location>
        <begin position="1"/>
        <end position="43"/>
    </location>
</feature>
<proteinExistence type="inferred from homology"/>
<dbReference type="RefSeq" id="WP_086294734.1">
    <property type="nucleotide sequence ID" value="NZ_JAAVMT010000005.1"/>
</dbReference>
<dbReference type="GO" id="GO:0006508">
    <property type="term" value="P:proteolysis"/>
    <property type="evidence" value="ECO:0007669"/>
    <property type="project" value="UniProtKB-KW"/>
</dbReference>
<evidence type="ECO:0000256" key="2">
    <source>
        <dbReference type="ARBA" id="ARBA00022670"/>
    </source>
</evidence>
<keyword evidence="3" id="KW-0378">Hydrolase</keyword>
<dbReference type="Gene3D" id="2.30.30.40">
    <property type="entry name" value="SH3 Domains"/>
    <property type="match status" value="4"/>
</dbReference>
<feature type="domain" description="NlpC/P60" evidence="8">
    <location>
        <begin position="429"/>
        <end position="547"/>
    </location>
</feature>
<dbReference type="InterPro" id="IPR038765">
    <property type="entry name" value="Papain-like_cys_pep_sf"/>
</dbReference>
<dbReference type="PANTHER" id="PTHR47359">
    <property type="entry name" value="PEPTIDOGLYCAN DL-ENDOPEPTIDASE CWLO"/>
    <property type="match status" value="1"/>
</dbReference>
<dbReference type="GO" id="GO:0008234">
    <property type="term" value="F:cysteine-type peptidase activity"/>
    <property type="evidence" value="ECO:0007669"/>
    <property type="project" value="UniProtKB-KW"/>
</dbReference>
<dbReference type="InterPro" id="IPR000064">
    <property type="entry name" value="NLP_P60_dom"/>
</dbReference>
<feature type="domain" description="SH3b" evidence="7">
    <location>
        <begin position="243"/>
        <end position="316"/>
    </location>
</feature>
<evidence type="ECO:0000259" key="7">
    <source>
        <dbReference type="PROSITE" id="PS51781"/>
    </source>
</evidence>
<evidence type="ECO:0000313" key="10">
    <source>
        <dbReference type="Proteomes" id="UP000286288"/>
    </source>
</evidence>
<evidence type="ECO:0000259" key="8">
    <source>
        <dbReference type="PROSITE" id="PS51935"/>
    </source>
</evidence>
<comment type="caution">
    <text evidence="9">The sequence shown here is derived from an EMBL/GenBank/DDBJ whole genome shotgun (WGS) entry which is preliminary data.</text>
</comment>
<dbReference type="SUPFAM" id="SSF54001">
    <property type="entry name" value="Cysteine proteinases"/>
    <property type="match status" value="1"/>
</dbReference>
<dbReference type="PROSITE" id="PS51935">
    <property type="entry name" value="NLPC_P60"/>
    <property type="match status" value="1"/>
</dbReference>
<keyword evidence="4" id="KW-0788">Thiol protease</keyword>
<evidence type="ECO:0000256" key="4">
    <source>
        <dbReference type="ARBA" id="ARBA00022807"/>
    </source>
</evidence>
<dbReference type="SMART" id="SM00287">
    <property type="entry name" value="SH3b"/>
    <property type="match status" value="4"/>
</dbReference>
<dbReference type="Proteomes" id="UP000286288">
    <property type="component" value="Unassembled WGS sequence"/>
</dbReference>
<organism evidence="9 10">
    <name type="scientific">Enterococcus casseliflavus</name>
    <name type="common">Enterococcus flavescens</name>
    <dbReference type="NCBI Taxonomy" id="37734"/>
    <lineage>
        <taxon>Bacteria</taxon>
        <taxon>Bacillati</taxon>
        <taxon>Bacillota</taxon>
        <taxon>Bacilli</taxon>
        <taxon>Lactobacillales</taxon>
        <taxon>Enterococcaceae</taxon>
        <taxon>Enterococcus</taxon>
    </lineage>
</organism>
<keyword evidence="6" id="KW-0732">Signal</keyword>
<dbReference type="Gene3D" id="3.90.1720.10">
    <property type="entry name" value="endopeptidase domain like (from Nostoc punctiforme)"/>
    <property type="match status" value="1"/>
</dbReference>
<dbReference type="Pfam" id="PF00877">
    <property type="entry name" value="NLPC_P60"/>
    <property type="match status" value="1"/>
</dbReference>
<evidence type="ECO:0000313" key="9">
    <source>
        <dbReference type="EMBL" id="RHK05376.1"/>
    </source>
</evidence>
<dbReference type="PANTHER" id="PTHR47359:SF3">
    <property type="entry name" value="NLP_P60 DOMAIN-CONTAINING PROTEIN-RELATED"/>
    <property type="match status" value="1"/>
</dbReference>
<feature type="chain" id="PRO_5019312619" evidence="6">
    <location>
        <begin position="44"/>
        <end position="547"/>
    </location>
</feature>
<accession>A0A415EPV2</accession>
<gene>
    <name evidence="9" type="ORF">DW084_13930</name>
</gene>
<evidence type="ECO:0000256" key="6">
    <source>
        <dbReference type="SAM" id="SignalP"/>
    </source>
</evidence>
<feature type="region of interest" description="Disordered" evidence="5">
    <location>
        <begin position="312"/>
        <end position="341"/>
    </location>
</feature>
<dbReference type="Pfam" id="PF08239">
    <property type="entry name" value="SH3_3"/>
    <property type="match status" value="4"/>
</dbReference>
<evidence type="ECO:0000256" key="3">
    <source>
        <dbReference type="ARBA" id="ARBA00022801"/>
    </source>
</evidence>
<reference evidence="9 10" key="1">
    <citation type="submission" date="2018-08" db="EMBL/GenBank/DDBJ databases">
        <title>A genome reference for cultivated species of the human gut microbiota.</title>
        <authorList>
            <person name="Zou Y."/>
            <person name="Xue W."/>
            <person name="Luo G."/>
        </authorList>
    </citation>
    <scope>NUCLEOTIDE SEQUENCE [LARGE SCALE GENOMIC DNA]</scope>
    <source>
        <strain evidence="9 10">AF48-16</strain>
    </source>
</reference>
<name>A0A415EPV2_ENTCA</name>
<feature type="region of interest" description="Disordered" evidence="5">
    <location>
        <begin position="134"/>
        <end position="154"/>
    </location>
</feature>
<dbReference type="EMBL" id="QRMZ01000020">
    <property type="protein sequence ID" value="RHK05376.1"/>
    <property type="molecule type" value="Genomic_DNA"/>
</dbReference>
<protein>
    <submittedName>
        <fullName evidence="9">Peptidoglycan endopeptidase</fullName>
    </submittedName>
</protein>
<sequence length="547" mass="55887">MESRKIKRKRLVKQKRSLFVQKGLGITAALASTSGVFTSLAHATETTNASSSTNTTATLARSSAETAINRQFKTTASLNVRSNASTSASIVSGVGANTTITAVAQKNGTSVNGNTTWYKLSTGGWISGAYVKSTSGSSSANTGSSNSSSSSSEKAISKSVKTTTALNVRSNATTSSSVVRGLSSNATVQVVAQKSGTSVNGTTTWYKLSTGGWITAAYVKDVSSSSTGNSSSGGNTSVSAETAINKNVKTTAALNVRSSASTSGSVVGSLSNSTTVKVVAQKNGTSVGGTNVWYKVSTGGWITAAYVRDVTSSSGNTSNNNNSNTGSSNTGSSNGSSNASEQAINKTFQTTTGMNVRSNASTSASVVSSLGSNATFKAVAQKQGTSVNGNATWYKLSTGGWVSAAYVKEVSATTPGNNNNTGNTNVPMSVNGAAIVAEARKHIGTPYQWGGKGPDVFDCSGFTRYVFLKVTGKNIGDWTVPQESAGTIIPVSQAQAGDLLFWGQKGNTYHVAIATSNTSYIHAPSTGYTVTEAQSGFSTASFALRVK</sequence>